<dbReference type="GO" id="GO:0006508">
    <property type="term" value="P:proteolysis"/>
    <property type="evidence" value="ECO:0007669"/>
    <property type="project" value="InterPro"/>
</dbReference>
<sequence length="312" mass="35134" precursor="true">MKRFMMIMFLIPGMQLSMLSFANAREPDAIIDIWPGLAPGETTRETGRPLPRRPNENPPATRVKNITRPQLHVFQPPVEKRNGTAVLIFPGGGYSYVVTDKEGSEAAEWLNQLGITAFVVHYRTKQQKTPTPQTNQKLPPFSERPLQDGQRALSLVRKRAKEWGIKPDRIGVIGFSAGGQAASLVTTRFEDRSYKPQDKVDDVSCRPNFSLLIYPWRLLDEKTEKLNEVITISKKTPPTFLAHAHNDSATPLSSIEFYTALKQNGVGAELHIYETGGHGYGMRPVENSNVDTFPSRAEDWLRQRSLISSRKH</sequence>
<dbReference type="SUPFAM" id="SSF53474">
    <property type="entry name" value="alpha/beta-Hydrolases"/>
    <property type="match status" value="1"/>
</dbReference>
<accession>A0A517W0C5</accession>
<dbReference type="Pfam" id="PF20434">
    <property type="entry name" value="BD-FAE"/>
    <property type="match status" value="1"/>
</dbReference>
<dbReference type="GO" id="GO:0046555">
    <property type="term" value="F:acetylxylan esterase activity"/>
    <property type="evidence" value="ECO:0007669"/>
    <property type="project" value="UniProtKB-EC"/>
</dbReference>
<keyword evidence="1 5" id="KW-0378">Hydrolase</keyword>
<keyword evidence="3" id="KW-0732">Signal</keyword>
<dbReference type="PANTHER" id="PTHR48081:SF6">
    <property type="entry name" value="PEPTIDASE S9 PROLYL OLIGOPEPTIDASE CATALYTIC DOMAIN-CONTAINING PROTEIN"/>
    <property type="match status" value="1"/>
</dbReference>
<dbReference type="GO" id="GO:0008236">
    <property type="term" value="F:serine-type peptidase activity"/>
    <property type="evidence" value="ECO:0007669"/>
    <property type="project" value="InterPro"/>
</dbReference>
<dbReference type="Gene3D" id="3.40.50.1820">
    <property type="entry name" value="alpha/beta hydrolase"/>
    <property type="match status" value="1"/>
</dbReference>
<dbReference type="InterPro" id="IPR029058">
    <property type="entry name" value="AB_hydrolase_fold"/>
</dbReference>
<dbReference type="AlphaFoldDB" id="A0A517W0C5"/>
<dbReference type="InterPro" id="IPR049492">
    <property type="entry name" value="BD-FAE-like_dom"/>
</dbReference>
<evidence type="ECO:0000259" key="4">
    <source>
        <dbReference type="Pfam" id="PF20434"/>
    </source>
</evidence>
<evidence type="ECO:0000256" key="3">
    <source>
        <dbReference type="SAM" id="SignalP"/>
    </source>
</evidence>
<dbReference type="Proteomes" id="UP000318704">
    <property type="component" value="Chromosome"/>
</dbReference>
<feature type="chain" id="PRO_5022094005" evidence="3">
    <location>
        <begin position="25"/>
        <end position="312"/>
    </location>
</feature>
<dbReference type="EMBL" id="CP037920">
    <property type="protein sequence ID" value="QDT98704.1"/>
    <property type="molecule type" value="Genomic_DNA"/>
</dbReference>
<name>A0A517W0C5_9PLAN</name>
<protein>
    <submittedName>
        <fullName evidence="5">Acetylxylan esterase</fullName>
        <ecNumber evidence="5">3.1.1.72</ecNumber>
    </submittedName>
</protein>
<dbReference type="InterPro" id="IPR050300">
    <property type="entry name" value="GDXG_lipolytic_enzyme"/>
</dbReference>
<proteinExistence type="predicted"/>
<organism evidence="5 6">
    <name type="scientific">Gimesia aquarii</name>
    <dbReference type="NCBI Taxonomy" id="2527964"/>
    <lineage>
        <taxon>Bacteria</taxon>
        <taxon>Pseudomonadati</taxon>
        <taxon>Planctomycetota</taxon>
        <taxon>Planctomycetia</taxon>
        <taxon>Planctomycetales</taxon>
        <taxon>Planctomycetaceae</taxon>
        <taxon>Gimesia</taxon>
    </lineage>
</organism>
<feature type="signal peptide" evidence="3">
    <location>
        <begin position="1"/>
        <end position="24"/>
    </location>
</feature>
<dbReference type="PANTHER" id="PTHR48081">
    <property type="entry name" value="AB HYDROLASE SUPERFAMILY PROTEIN C4A8.06C"/>
    <property type="match status" value="1"/>
</dbReference>
<evidence type="ECO:0000313" key="6">
    <source>
        <dbReference type="Proteomes" id="UP000318704"/>
    </source>
</evidence>
<dbReference type="RefSeq" id="WP_144987585.1">
    <property type="nucleotide sequence ID" value="NZ_CP037920.1"/>
</dbReference>
<feature type="domain" description="BD-FAE-like" evidence="4">
    <location>
        <begin position="72"/>
        <end position="192"/>
    </location>
</feature>
<evidence type="ECO:0000256" key="1">
    <source>
        <dbReference type="ARBA" id="ARBA00022801"/>
    </source>
</evidence>
<evidence type="ECO:0000313" key="5">
    <source>
        <dbReference type="EMBL" id="QDT98704.1"/>
    </source>
</evidence>
<feature type="region of interest" description="Disordered" evidence="2">
    <location>
        <begin position="38"/>
        <end position="62"/>
    </location>
</feature>
<reference evidence="5 6" key="1">
    <citation type="submission" date="2019-03" db="EMBL/GenBank/DDBJ databases">
        <title>Deep-cultivation of Planctomycetes and their phenomic and genomic characterization uncovers novel biology.</title>
        <authorList>
            <person name="Wiegand S."/>
            <person name="Jogler M."/>
            <person name="Boedeker C."/>
            <person name="Pinto D."/>
            <person name="Vollmers J."/>
            <person name="Rivas-Marin E."/>
            <person name="Kohn T."/>
            <person name="Peeters S.H."/>
            <person name="Heuer A."/>
            <person name="Rast P."/>
            <person name="Oberbeckmann S."/>
            <person name="Bunk B."/>
            <person name="Jeske O."/>
            <person name="Meyerdierks A."/>
            <person name="Storesund J.E."/>
            <person name="Kallscheuer N."/>
            <person name="Luecker S."/>
            <person name="Lage O.M."/>
            <person name="Pohl T."/>
            <person name="Merkel B.J."/>
            <person name="Hornburger P."/>
            <person name="Mueller R.-W."/>
            <person name="Bruemmer F."/>
            <person name="Labrenz M."/>
            <person name="Spormann A.M."/>
            <person name="Op den Camp H."/>
            <person name="Overmann J."/>
            <person name="Amann R."/>
            <person name="Jetten M.S.M."/>
            <person name="Mascher T."/>
            <person name="Medema M.H."/>
            <person name="Devos D.P."/>
            <person name="Kaster A.-K."/>
            <person name="Ovreas L."/>
            <person name="Rohde M."/>
            <person name="Galperin M.Y."/>
            <person name="Jogler C."/>
        </authorList>
    </citation>
    <scope>NUCLEOTIDE SEQUENCE [LARGE SCALE GENOMIC DNA]</scope>
    <source>
        <strain evidence="5 6">V144</strain>
    </source>
</reference>
<gene>
    <name evidence="5" type="primary">axeA1_4</name>
    <name evidence="5" type="ORF">V144x_42110</name>
</gene>
<evidence type="ECO:0000256" key="2">
    <source>
        <dbReference type="SAM" id="MobiDB-lite"/>
    </source>
</evidence>
<dbReference type="EC" id="3.1.1.72" evidence="5"/>
<dbReference type="KEGG" id="gaw:V144x_42110"/>